<gene>
    <name evidence="2" type="ORF">E0Z10_g6178</name>
</gene>
<evidence type="ECO:0000313" key="3">
    <source>
        <dbReference type="Proteomes" id="UP000297716"/>
    </source>
</evidence>
<keyword evidence="3" id="KW-1185">Reference proteome</keyword>
<evidence type="ECO:0000313" key="2">
    <source>
        <dbReference type="EMBL" id="TGJ82575.1"/>
    </source>
</evidence>
<feature type="compositionally biased region" description="Gly residues" evidence="1">
    <location>
        <begin position="62"/>
        <end position="75"/>
    </location>
</feature>
<dbReference type="EMBL" id="SKBN01000123">
    <property type="protein sequence ID" value="TGJ82575.1"/>
    <property type="molecule type" value="Genomic_DNA"/>
</dbReference>
<dbReference type="Gene3D" id="3.10.50.10">
    <property type="match status" value="1"/>
</dbReference>
<reference evidence="2 3" key="1">
    <citation type="submission" date="2019-03" db="EMBL/GenBank/DDBJ databases">
        <title>Draft genome sequence of Xylaria hypoxylon DSM 108379, a ubiquitous saprotrophic-parasitic fungi on hardwood.</title>
        <authorList>
            <person name="Buettner E."/>
            <person name="Leonhardt S."/>
            <person name="Gebauer A.M."/>
            <person name="Liers C."/>
            <person name="Hofrichter M."/>
            <person name="Kellner H."/>
        </authorList>
    </citation>
    <scope>NUCLEOTIDE SEQUENCE [LARGE SCALE GENOMIC DNA]</scope>
    <source>
        <strain evidence="2 3">DSM 108379</strain>
    </source>
</reference>
<dbReference type="Gene3D" id="3.20.20.80">
    <property type="entry name" value="Glycosidases"/>
    <property type="match status" value="1"/>
</dbReference>
<proteinExistence type="predicted"/>
<feature type="region of interest" description="Disordered" evidence="1">
    <location>
        <begin position="51"/>
        <end position="75"/>
    </location>
</feature>
<organism evidence="2 3">
    <name type="scientific">Xylaria hypoxylon</name>
    <dbReference type="NCBI Taxonomy" id="37992"/>
    <lineage>
        <taxon>Eukaryota</taxon>
        <taxon>Fungi</taxon>
        <taxon>Dikarya</taxon>
        <taxon>Ascomycota</taxon>
        <taxon>Pezizomycotina</taxon>
        <taxon>Sordariomycetes</taxon>
        <taxon>Xylariomycetidae</taxon>
        <taxon>Xylariales</taxon>
        <taxon>Xylariaceae</taxon>
        <taxon>Xylaria</taxon>
    </lineage>
</organism>
<dbReference type="OrthoDB" id="73875at2759"/>
<accession>A0A4Z0YTW9</accession>
<evidence type="ECO:0000256" key="1">
    <source>
        <dbReference type="SAM" id="MobiDB-lite"/>
    </source>
</evidence>
<dbReference type="AlphaFoldDB" id="A0A4Z0YTW9"/>
<dbReference type="InterPro" id="IPR029070">
    <property type="entry name" value="Chitinase_insertion_sf"/>
</dbReference>
<evidence type="ECO:0008006" key="4">
    <source>
        <dbReference type="Google" id="ProtNLM"/>
    </source>
</evidence>
<sequence length="139" mass="14460">MMKYLGWSDQWLGYDDLETTAMKTTWASSHCFGGTVIWSIDSYSGAGSGNTPDGLGNATTGDPGGGGGNSGGTGEGAESIVYIDSSIWGDTGPVINCEPPCTFILPPLQLPTPSTVTFPPYTTSVDVAWSTSTGWTHII</sequence>
<protein>
    <recommendedName>
        <fullName evidence="4">Chitinase</fullName>
    </recommendedName>
</protein>
<comment type="caution">
    <text evidence="2">The sequence shown here is derived from an EMBL/GenBank/DDBJ whole genome shotgun (WGS) entry which is preliminary data.</text>
</comment>
<name>A0A4Z0YTW9_9PEZI</name>
<dbReference type="Proteomes" id="UP000297716">
    <property type="component" value="Unassembled WGS sequence"/>
</dbReference>